<accession>A0ABQ3VYD3</accession>
<dbReference type="Gene3D" id="3.40.630.30">
    <property type="match status" value="1"/>
</dbReference>
<proteinExistence type="predicted"/>
<dbReference type="SUPFAM" id="SSF55729">
    <property type="entry name" value="Acyl-CoA N-acyltransferases (Nat)"/>
    <property type="match status" value="1"/>
</dbReference>
<evidence type="ECO:0000313" key="2">
    <source>
        <dbReference type="EMBL" id="GHP13217.1"/>
    </source>
</evidence>
<dbReference type="PROSITE" id="PS51186">
    <property type="entry name" value="GNAT"/>
    <property type="match status" value="1"/>
</dbReference>
<gene>
    <name evidence="2" type="ORF">YK48G_06420</name>
</gene>
<dbReference type="InterPro" id="IPR000182">
    <property type="entry name" value="GNAT_dom"/>
</dbReference>
<keyword evidence="3" id="KW-1185">Reference proteome</keyword>
<dbReference type="EMBL" id="BNJR01000007">
    <property type="protein sequence ID" value="GHP13217.1"/>
    <property type="molecule type" value="Genomic_DNA"/>
</dbReference>
<name>A0ABQ3VYD3_9LACO</name>
<evidence type="ECO:0000259" key="1">
    <source>
        <dbReference type="PROSITE" id="PS51186"/>
    </source>
</evidence>
<comment type="caution">
    <text evidence="2">The sequence shown here is derived from an EMBL/GenBank/DDBJ whole genome shotgun (WGS) entry which is preliminary data.</text>
</comment>
<dbReference type="PANTHER" id="PTHR43415:SF4">
    <property type="entry name" value="N-ACETYLTRANSFERASE DOMAIN-CONTAINING PROTEIN"/>
    <property type="match status" value="1"/>
</dbReference>
<reference evidence="2 3" key="1">
    <citation type="journal article" date="2021" name="Int. J. Syst. Evol. Microbiol.">
        <title>Lentilactobacillus fungorum sp. nov., isolated from spent mushroom substrates.</title>
        <authorList>
            <person name="Tohno M."/>
            <person name="Tanizawa Y."/>
            <person name="Kojima Y."/>
            <person name="Sakamoto M."/>
            <person name="Ohkuma M."/>
            <person name="Kobayashi H."/>
        </authorList>
    </citation>
    <scope>NUCLEOTIDE SEQUENCE [LARGE SCALE GENOMIC DNA]</scope>
    <source>
        <strain evidence="2 3">YK48G</strain>
    </source>
</reference>
<feature type="domain" description="N-acetyltransferase" evidence="1">
    <location>
        <begin position="6"/>
        <end position="171"/>
    </location>
</feature>
<sequence>MVTSQINIRPLHQNDLSPFWQIAFSDPNAEWTKWNGPYFRDVLPSKAIFMTKVGPQKWLENDDRWVITLNNELVGSVSAYFEDGHLKHWLEVGIVIYQPDLWGQHIGQIALQQWLDHLFTDVTQLPHIGFTTWSGNKRMMALGEKIGMKLEGQIRQVRFWHHRYYDSVKYGILRSEWEQSPFHLNRQ</sequence>
<organism evidence="2 3">
    <name type="scientific">Lentilactobacillus fungorum</name>
    <dbReference type="NCBI Taxonomy" id="2201250"/>
    <lineage>
        <taxon>Bacteria</taxon>
        <taxon>Bacillati</taxon>
        <taxon>Bacillota</taxon>
        <taxon>Bacilli</taxon>
        <taxon>Lactobacillales</taxon>
        <taxon>Lactobacillaceae</taxon>
        <taxon>Lentilactobacillus</taxon>
    </lineage>
</organism>
<dbReference type="RefSeq" id="WP_203629266.1">
    <property type="nucleotide sequence ID" value="NZ_BNJR01000007.1"/>
</dbReference>
<dbReference type="Pfam" id="PF13302">
    <property type="entry name" value="Acetyltransf_3"/>
    <property type="match status" value="1"/>
</dbReference>
<dbReference type="Proteomes" id="UP000604765">
    <property type="component" value="Unassembled WGS sequence"/>
</dbReference>
<protein>
    <submittedName>
        <fullName evidence="2">N-acetyltransferase</fullName>
    </submittedName>
</protein>
<dbReference type="PANTHER" id="PTHR43415">
    <property type="entry name" value="SPERMIDINE N(1)-ACETYLTRANSFERASE"/>
    <property type="match status" value="1"/>
</dbReference>
<dbReference type="InterPro" id="IPR016181">
    <property type="entry name" value="Acyl_CoA_acyltransferase"/>
</dbReference>
<dbReference type="CDD" id="cd04301">
    <property type="entry name" value="NAT_SF"/>
    <property type="match status" value="1"/>
</dbReference>
<evidence type="ECO:0000313" key="3">
    <source>
        <dbReference type="Proteomes" id="UP000604765"/>
    </source>
</evidence>